<proteinExistence type="predicted"/>
<dbReference type="EMBL" id="KM406416">
    <property type="protein sequence ID" value="AIW55120.1"/>
    <property type="molecule type" value="Genomic_DNA"/>
</dbReference>
<keyword evidence="1" id="KW-0614">Plasmid</keyword>
<dbReference type="AlphaFoldDB" id="A0A0A0UYY0"/>
<protein>
    <submittedName>
        <fullName evidence="1">Uncharacterized protein</fullName>
    </submittedName>
</protein>
<gene>
    <name evidence="1" type="ORF">B7017_p0066</name>
</gene>
<geneLocation type="plasmid" evidence="1">
    <name>megaplasmid pMP7017</name>
</geneLocation>
<sequence length="128" mass="14433">MPTQTQPQNPIKDEDRIEYIDSHIDFLLGAKSTFVRNIGLGTIAHDEAVMRLLNNIDIMISSEEADRDVCRFNSGAMMQSIPPKSRNFQPNLDQRESNLRADGYDETMVSSDRQLYAGQSIGLSILSR</sequence>
<accession>A0A0A0UYY0</accession>
<organism evidence="1">
    <name type="scientific">Bifidobacterium breve</name>
    <dbReference type="NCBI Taxonomy" id="1685"/>
    <lineage>
        <taxon>Bacteria</taxon>
        <taxon>Bacillati</taxon>
        <taxon>Actinomycetota</taxon>
        <taxon>Actinomycetes</taxon>
        <taxon>Bifidobacteriales</taxon>
        <taxon>Bifidobacteriaceae</taxon>
        <taxon>Bifidobacterium</taxon>
    </lineage>
</organism>
<evidence type="ECO:0000313" key="1">
    <source>
        <dbReference type="EMBL" id="AIW55120.1"/>
    </source>
</evidence>
<reference evidence="1" key="1">
    <citation type="journal article" date="2015" name="Appl. Environ. Microbiol.">
        <title>Discovery of a conjugative megaplasmid in Bifidobacterium breve.</title>
        <authorList>
            <person name="Bottacini F."/>
            <person name="O'Connell Motherway M."/>
            <person name="Casey E."/>
            <person name="McDonnell B."/>
            <person name="Mahony J."/>
            <person name="Ventura M."/>
            <person name="van Sinderen D."/>
        </authorList>
    </citation>
    <scope>NUCLEOTIDE SEQUENCE</scope>
    <source>
        <strain evidence="1">JCM 7017</strain>
        <plasmid evidence="1">megaplasmid pMP7017</plasmid>
    </source>
</reference>
<dbReference type="RefSeq" id="WP_052791081.1">
    <property type="nucleotide sequence ID" value="NZ_JAWWYB010000005.1"/>
</dbReference>
<name>A0A0A0UYY0_BIFBR</name>